<keyword evidence="1" id="KW-0732">Signal</keyword>
<dbReference type="Gene3D" id="2.40.128.110">
    <property type="entry name" value="Lipid/polyisoprenoid-binding, YceI-like"/>
    <property type="match status" value="1"/>
</dbReference>
<keyword evidence="4" id="KW-1185">Reference proteome</keyword>
<gene>
    <name evidence="3" type="ORF">GCM10023091_00800</name>
</gene>
<comment type="caution">
    <text evidence="3">The sequence shown here is derived from an EMBL/GenBank/DDBJ whole genome shotgun (WGS) entry which is preliminary data.</text>
</comment>
<feature type="domain" description="Lipid/polyisoprenoid-binding YceI-like" evidence="2">
    <location>
        <begin position="31"/>
        <end position="203"/>
    </location>
</feature>
<dbReference type="PANTHER" id="PTHR34406:SF1">
    <property type="entry name" value="PROTEIN YCEI"/>
    <property type="match status" value="1"/>
</dbReference>
<feature type="chain" id="PRO_5047358332" evidence="1">
    <location>
        <begin position="23"/>
        <end position="204"/>
    </location>
</feature>
<dbReference type="SMART" id="SM00867">
    <property type="entry name" value="YceI"/>
    <property type="match status" value="1"/>
</dbReference>
<dbReference type="InterPro" id="IPR007372">
    <property type="entry name" value="Lipid/polyisoprenoid-bd_YceI"/>
</dbReference>
<evidence type="ECO:0000313" key="4">
    <source>
        <dbReference type="Proteomes" id="UP001501508"/>
    </source>
</evidence>
<evidence type="ECO:0000313" key="3">
    <source>
        <dbReference type="EMBL" id="GAA4430893.1"/>
    </source>
</evidence>
<dbReference type="EMBL" id="BAABEY010000001">
    <property type="protein sequence ID" value="GAA4430893.1"/>
    <property type="molecule type" value="Genomic_DNA"/>
</dbReference>
<dbReference type="Proteomes" id="UP001501508">
    <property type="component" value="Unassembled WGS sequence"/>
</dbReference>
<protein>
    <submittedName>
        <fullName evidence="3">YceI family protein</fullName>
    </submittedName>
</protein>
<reference evidence="4" key="1">
    <citation type="journal article" date="2019" name="Int. J. Syst. Evol. Microbiol.">
        <title>The Global Catalogue of Microorganisms (GCM) 10K type strain sequencing project: providing services to taxonomists for standard genome sequencing and annotation.</title>
        <authorList>
            <consortium name="The Broad Institute Genomics Platform"/>
            <consortium name="The Broad Institute Genome Sequencing Center for Infectious Disease"/>
            <person name="Wu L."/>
            <person name="Ma J."/>
        </authorList>
    </citation>
    <scope>NUCLEOTIDE SEQUENCE [LARGE SCALE GENOMIC DNA]</scope>
    <source>
        <strain evidence="4">JCM 31920</strain>
    </source>
</reference>
<name>A0ABP8LL93_9BACT</name>
<dbReference type="Pfam" id="PF04264">
    <property type="entry name" value="YceI"/>
    <property type="match status" value="1"/>
</dbReference>
<organism evidence="3 4">
    <name type="scientific">Ravibacter arvi</name>
    <dbReference type="NCBI Taxonomy" id="2051041"/>
    <lineage>
        <taxon>Bacteria</taxon>
        <taxon>Pseudomonadati</taxon>
        <taxon>Bacteroidota</taxon>
        <taxon>Cytophagia</taxon>
        <taxon>Cytophagales</taxon>
        <taxon>Spirosomataceae</taxon>
        <taxon>Ravibacter</taxon>
    </lineage>
</organism>
<feature type="signal peptide" evidence="1">
    <location>
        <begin position="1"/>
        <end position="22"/>
    </location>
</feature>
<dbReference type="PANTHER" id="PTHR34406">
    <property type="entry name" value="PROTEIN YCEI"/>
    <property type="match status" value="1"/>
</dbReference>
<dbReference type="InterPro" id="IPR036761">
    <property type="entry name" value="TTHA0802/YceI-like_sf"/>
</dbReference>
<proteinExistence type="predicted"/>
<dbReference type="RefSeq" id="WP_345026005.1">
    <property type="nucleotide sequence ID" value="NZ_BAABEY010000001.1"/>
</dbReference>
<accession>A0ABP8LL93</accession>
<evidence type="ECO:0000259" key="2">
    <source>
        <dbReference type="SMART" id="SM00867"/>
    </source>
</evidence>
<evidence type="ECO:0000256" key="1">
    <source>
        <dbReference type="SAM" id="SignalP"/>
    </source>
</evidence>
<dbReference type="SUPFAM" id="SSF101874">
    <property type="entry name" value="YceI-like"/>
    <property type="match status" value="1"/>
</dbReference>
<sequence>MKKNALFVLSFLAMFLPVLTLAGPPAKPKDNFTVDTQKSAVKWTAKSIKGGHFGNIRISSGSFQFDGKTISSGSVLIDMNSIAVEDIEDAGRKERLTNHLKNDDFFSTQAFPEARLVITGSKPGKAGQLEISGDLTIKGITKPITFPAAINAKDSQLEAVGTISVDRIQYGIKYRSKSVLDPSALADKLIYDEFTLDFKVVASR</sequence>